<evidence type="ECO:0000313" key="6">
    <source>
        <dbReference type="EMBL" id="CAH1101011.1"/>
    </source>
</evidence>
<dbReference type="InterPro" id="IPR013977">
    <property type="entry name" value="GcvT_C"/>
</dbReference>
<name>A0A9P0CGL9_9CUCU</name>
<proteinExistence type="inferred from homology"/>
<dbReference type="InterPro" id="IPR027266">
    <property type="entry name" value="TrmE/GcvT-like"/>
</dbReference>
<accession>A0A9P0CGL9</accession>
<evidence type="ECO:0000259" key="2">
    <source>
        <dbReference type="Pfam" id="PF01266"/>
    </source>
</evidence>
<gene>
    <name evidence="6" type="ORF">PSYICH_LOCUS2631</name>
</gene>
<dbReference type="OrthoDB" id="429143at2759"/>
<dbReference type="Pfam" id="PF01571">
    <property type="entry name" value="GCV_T"/>
    <property type="match status" value="1"/>
</dbReference>
<dbReference type="Pfam" id="PF01266">
    <property type="entry name" value="DAO"/>
    <property type="match status" value="1"/>
</dbReference>
<dbReference type="Gene3D" id="2.40.30.110">
    <property type="entry name" value="Aminomethyltransferase beta-barrel domains"/>
    <property type="match status" value="1"/>
</dbReference>
<feature type="domain" description="Aminomethyltransferase C-terminal" evidence="4">
    <location>
        <begin position="781"/>
        <end position="853"/>
    </location>
</feature>
<dbReference type="SUPFAM" id="SSF103025">
    <property type="entry name" value="Folate-binding domain"/>
    <property type="match status" value="1"/>
</dbReference>
<dbReference type="GO" id="GO:0005759">
    <property type="term" value="C:mitochondrial matrix"/>
    <property type="evidence" value="ECO:0007669"/>
    <property type="project" value="TreeGrafter"/>
</dbReference>
<dbReference type="Gene3D" id="3.50.50.60">
    <property type="entry name" value="FAD/NAD(P)-binding domain"/>
    <property type="match status" value="1"/>
</dbReference>
<dbReference type="AlphaFoldDB" id="A0A9P0CGL9"/>
<dbReference type="Pfam" id="PF16350">
    <property type="entry name" value="FAO_M"/>
    <property type="match status" value="1"/>
</dbReference>
<comment type="similarity">
    <text evidence="1">Belongs to the GcvT family.</text>
</comment>
<feature type="domain" description="FAD dependent oxidoreductase central" evidence="5">
    <location>
        <begin position="398"/>
        <end position="453"/>
    </location>
</feature>
<dbReference type="InterPro" id="IPR006076">
    <property type="entry name" value="FAD-dep_OxRdtase"/>
</dbReference>
<dbReference type="Gene3D" id="3.30.70.1400">
    <property type="entry name" value="Aminomethyltransferase beta-barrel domains"/>
    <property type="match status" value="1"/>
</dbReference>
<dbReference type="PANTHER" id="PTHR13847">
    <property type="entry name" value="SARCOSINE DEHYDROGENASE-RELATED"/>
    <property type="match status" value="1"/>
</dbReference>
<dbReference type="SUPFAM" id="SSF101790">
    <property type="entry name" value="Aminomethyltransferase beta-barrel domain"/>
    <property type="match status" value="1"/>
</dbReference>
<feature type="domain" description="GCVT N-terminal" evidence="3">
    <location>
        <begin position="456"/>
        <end position="746"/>
    </location>
</feature>
<evidence type="ECO:0000256" key="1">
    <source>
        <dbReference type="ARBA" id="ARBA00008609"/>
    </source>
</evidence>
<dbReference type="PANTHER" id="PTHR13847:SF257">
    <property type="entry name" value="FI22513P1"/>
    <property type="match status" value="1"/>
</dbReference>
<dbReference type="Gene3D" id="3.30.9.10">
    <property type="entry name" value="D-Amino Acid Oxidase, subunit A, domain 2"/>
    <property type="match status" value="1"/>
</dbReference>
<keyword evidence="7" id="KW-1185">Reference proteome</keyword>
<evidence type="ECO:0008006" key="8">
    <source>
        <dbReference type="Google" id="ProtNLM"/>
    </source>
</evidence>
<dbReference type="FunFam" id="2.40.30.110:FF:000004">
    <property type="entry name" value="Pyruvate dehydrogenase phosphatase regulatory subunit, mitochondrial"/>
    <property type="match status" value="1"/>
</dbReference>
<evidence type="ECO:0000259" key="3">
    <source>
        <dbReference type="Pfam" id="PF01571"/>
    </source>
</evidence>
<dbReference type="EMBL" id="OV651823">
    <property type="protein sequence ID" value="CAH1101011.1"/>
    <property type="molecule type" value="Genomic_DNA"/>
</dbReference>
<evidence type="ECO:0000313" key="7">
    <source>
        <dbReference type="Proteomes" id="UP001153636"/>
    </source>
</evidence>
<dbReference type="Gene3D" id="3.30.1360.120">
    <property type="entry name" value="Probable tRNA modification gtpase trme, domain 1"/>
    <property type="match status" value="1"/>
</dbReference>
<dbReference type="FunFam" id="3.30.70.1400:FF:000003">
    <property type="entry name" value="Pyruvate dehydrogenase phosphatase regulatory subunit"/>
    <property type="match status" value="1"/>
</dbReference>
<dbReference type="Pfam" id="PF08669">
    <property type="entry name" value="GCV_T_C"/>
    <property type="match status" value="1"/>
</dbReference>
<dbReference type="InterPro" id="IPR029043">
    <property type="entry name" value="GcvT/YgfZ_C"/>
</dbReference>
<dbReference type="SUPFAM" id="SSF54373">
    <property type="entry name" value="FAD-linked reductases, C-terminal domain"/>
    <property type="match status" value="1"/>
</dbReference>
<dbReference type="SUPFAM" id="SSF51905">
    <property type="entry name" value="FAD/NAD(P)-binding domain"/>
    <property type="match status" value="1"/>
</dbReference>
<feature type="domain" description="FAD dependent oxidoreductase" evidence="2">
    <location>
        <begin position="36"/>
        <end position="394"/>
    </location>
</feature>
<organism evidence="6 7">
    <name type="scientific">Psylliodes chrysocephalus</name>
    <dbReference type="NCBI Taxonomy" id="3402493"/>
    <lineage>
        <taxon>Eukaryota</taxon>
        <taxon>Metazoa</taxon>
        <taxon>Ecdysozoa</taxon>
        <taxon>Arthropoda</taxon>
        <taxon>Hexapoda</taxon>
        <taxon>Insecta</taxon>
        <taxon>Pterygota</taxon>
        <taxon>Neoptera</taxon>
        <taxon>Endopterygota</taxon>
        <taxon>Coleoptera</taxon>
        <taxon>Polyphaga</taxon>
        <taxon>Cucujiformia</taxon>
        <taxon>Chrysomeloidea</taxon>
        <taxon>Chrysomelidae</taxon>
        <taxon>Galerucinae</taxon>
        <taxon>Alticini</taxon>
        <taxon>Psylliodes</taxon>
    </lineage>
</organism>
<dbReference type="InterPro" id="IPR036188">
    <property type="entry name" value="FAD/NAD-bd_sf"/>
</dbReference>
<sequence>MLSRCRSVINKGHSSCRFLSENLNVEVAQNFPKDTRVVICGGGVMGASVAYHLAKLGWGKDTVLIEQSRVGGGTTWHASGLIGVFKPSLAQVKLTKYSVALYEELEKQGLSTGWKQCGSLNVARTRDRMTIFRRMRAQAVSWHIDCAILTPDQCKEKWPLLNTTDLLGGLWIPGDGVGDPYETCLSIISEAKRMGVQVIENCTLKKIHQTNQKVTGVETDQGSIKCEYFVNCAGFWARGVGQLSEPYVKVPLHAVEHYYLHTKPIPSLDAMLPVLRDQDGYIYLRENKGRLLAGGFEPLAKPAFEDGTIPASSKERQLPEDWDHFHVLLEQLIHRVPSLGNAVLDKLCNGPEAFSPDCKWIVGEAPEIRNYLIAAGMKTVGIAAAGGVGKATAEIIVNGDTDFDMYELEVSRFLGLHNNRKFLRDRVKEVPGLHYGLIYPFHEFQTGRNLRMSPVYPKLREAGAVFGQVMGYERPTWFDPAHVGVDQDAQDWSTPYRMAYTNTFGKPPWFDFVAKEYQACRESVGISDYSSFTKIDLWSKGNEIVDALQFVCSNDVDVPVGSIIHTGMQNRHGGYENDCSLARISENHYMMIAPTIQQTRCKVWLQNHLPPTVTMSDVTSMFTALCIMGPFTRQLLSELTDTDLNPRNFPFFTFKMLDVGLANGIRTMNLTHTGELGYVMYIPNEFALHVYSSLIQAGEKYGITHAGHYATRALRVEKFYAFWGQDLDTTTTPLECGRVWRVKFDKKVDFIGRDALLKQREEGVKRMYLQLILEDHDMETDLWPWGGEPIYRNGKYVGLTTTTGYGFTFKKQVCLGFVEDYDQNGNRQQVTTDFINNGDFQIDVAGIKYSAKANIHSPILPTKHPDKERDAYQATRAKIVDEGAPQIVKAV</sequence>
<protein>
    <recommendedName>
        <fullName evidence="8">Pyruvate dehydrogenase phosphatase regulatory subunit, mitochondrial</fullName>
    </recommendedName>
</protein>
<evidence type="ECO:0000259" key="5">
    <source>
        <dbReference type="Pfam" id="PF16350"/>
    </source>
</evidence>
<dbReference type="InterPro" id="IPR006222">
    <property type="entry name" value="GCVT_N"/>
</dbReference>
<reference evidence="6" key="1">
    <citation type="submission" date="2022-01" db="EMBL/GenBank/DDBJ databases">
        <authorList>
            <person name="King R."/>
        </authorList>
    </citation>
    <scope>NUCLEOTIDE SEQUENCE</scope>
</reference>
<dbReference type="Proteomes" id="UP001153636">
    <property type="component" value="Chromosome 11"/>
</dbReference>
<dbReference type="InterPro" id="IPR032503">
    <property type="entry name" value="FAO_M"/>
</dbReference>
<evidence type="ECO:0000259" key="4">
    <source>
        <dbReference type="Pfam" id="PF08669"/>
    </source>
</evidence>